<proteinExistence type="inferred from homology"/>
<dbReference type="GO" id="GO:0006635">
    <property type="term" value="P:fatty acid beta-oxidation"/>
    <property type="evidence" value="ECO:0007669"/>
    <property type="project" value="TreeGrafter"/>
</dbReference>
<keyword evidence="3" id="KW-1185">Reference proteome</keyword>
<dbReference type="PANTHER" id="PTHR11941">
    <property type="entry name" value="ENOYL-COA HYDRATASE-RELATED"/>
    <property type="match status" value="1"/>
</dbReference>
<dbReference type="NCBIfam" id="NF004795">
    <property type="entry name" value="PRK06143.1"/>
    <property type="match status" value="1"/>
</dbReference>
<sequence>MTDTTPQGIRVRIDERAGGARIAHVTIDNARRLNSLNSALMTEFVGAIEALAAIEGLRAVVLTGAGDKAFVGGADIGEMAAVTDGDGARSFITRVHRCCHALRELPVPVIARLQGFTLGAGLELAAACDLRVAADSAQFGMPEVRLGIPSVVEAALLPGLVGWGRAREMLLLGENFGAAEALAWGMVERVVPADALDAVVEGWIASLLHTGAHAVRLQKQLIRRWEDLPMRDAVRAGIDAFAAAWDSDEPARMMGEFQAARKARRAARD</sequence>
<dbReference type="PANTHER" id="PTHR11941:SF171">
    <property type="entry name" value="SD19268P"/>
    <property type="match status" value="1"/>
</dbReference>
<dbReference type="EMBL" id="JACHGB010000005">
    <property type="protein sequence ID" value="MBB5272981.1"/>
    <property type="molecule type" value="Genomic_DNA"/>
</dbReference>
<evidence type="ECO:0000313" key="3">
    <source>
        <dbReference type="Proteomes" id="UP000532440"/>
    </source>
</evidence>
<dbReference type="RefSeq" id="WP_183969054.1">
    <property type="nucleotide sequence ID" value="NZ_BAABEW010000024.1"/>
</dbReference>
<accession>A0A7W8M9F1</accession>
<dbReference type="InterPro" id="IPR029045">
    <property type="entry name" value="ClpP/crotonase-like_dom_sf"/>
</dbReference>
<dbReference type="AlphaFoldDB" id="A0A7W8M9F1"/>
<evidence type="ECO:0000313" key="2">
    <source>
        <dbReference type="EMBL" id="MBB5272981.1"/>
    </source>
</evidence>
<dbReference type="Pfam" id="PF00378">
    <property type="entry name" value="ECH_1"/>
    <property type="match status" value="1"/>
</dbReference>
<name>A0A7W8M9F1_9BURK</name>
<comment type="caution">
    <text evidence="2">The sequence shown here is derived from an EMBL/GenBank/DDBJ whole genome shotgun (WGS) entry which is preliminary data.</text>
</comment>
<comment type="similarity">
    <text evidence="1">Belongs to the enoyl-CoA hydratase/isomerase family.</text>
</comment>
<dbReference type="Gene3D" id="3.90.226.10">
    <property type="entry name" value="2-enoyl-CoA Hydratase, Chain A, domain 1"/>
    <property type="match status" value="1"/>
</dbReference>
<dbReference type="SUPFAM" id="SSF52096">
    <property type="entry name" value="ClpP/crotonase"/>
    <property type="match status" value="1"/>
</dbReference>
<organism evidence="2 3">
    <name type="scientific">Quisquiliibacterium transsilvanicum</name>
    <dbReference type="NCBI Taxonomy" id="1549638"/>
    <lineage>
        <taxon>Bacteria</taxon>
        <taxon>Pseudomonadati</taxon>
        <taxon>Pseudomonadota</taxon>
        <taxon>Betaproteobacteria</taxon>
        <taxon>Burkholderiales</taxon>
        <taxon>Burkholderiaceae</taxon>
        <taxon>Quisquiliibacterium</taxon>
    </lineage>
</organism>
<gene>
    <name evidence="2" type="ORF">HNQ70_003004</name>
</gene>
<reference evidence="2 3" key="1">
    <citation type="submission" date="2020-08" db="EMBL/GenBank/DDBJ databases">
        <title>Genomic Encyclopedia of Type Strains, Phase IV (KMG-IV): sequencing the most valuable type-strain genomes for metagenomic binning, comparative biology and taxonomic classification.</title>
        <authorList>
            <person name="Goeker M."/>
        </authorList>
    </citation>
    <scope>NUCLEOTIDE SEQUENCE [LARGE SCALE GENOMIC DNA]</scope>
    <source>
        <strain evidence="2 3">DSM 29781</strain>
    </source>
</reference>
<evidence type="ECO:0000256" key="1">
    <source>
        <dbReference type="ARBA" id="ARBA00005254"/>
    </source>
</evidence>
<protein>
    <submittedName>
        <fullName evidence="2">Enoyl-CoA hydratase/carnithine racemase</fullName>
    </submittedName>
</protein>
<dbReference type="InterPro" id="IPR001753">
    <property type="entry name" value="Enoyl-CoA_hydra/iso"/>
</dbReference>
<dbReference type="CDD" id="cd06558">
    <property type="entry name" value="crotonase-like"/>
    <property type="match status" value="1"/>
</dbReference>
<dbReference type="GO" id="GO:0003824">
    <property type="term" value="F:catalytic activity"/>
    <property type="evidence" value="ECO:0007669"/>
    <property type="project" value="UniProtKB-ARBA"/>
</dbReference>
<dbReference type="Proteomes" id="UP000532440">
    <property type="component" value="Unassembled WGS sequence"/>
</dbReference>